<organism evidence="8 9">
    <name type="scientific">Conidiobolus coronatus (strain ATCC 28846 / CBS 209.66 / NRRL 28638)</name>
    <name type="common">Delacroixia coronata</name>
    <dbReference type="NCBI Taxonomy" id="796925"/>
    <lineage>
        <taxon>Eukaryota</taxon>
        <taxon>Fungi</taxon>
        <taxon>Fungi incertae sedis</taxon>
        <taxon>Zoopagomycota</taxon>
        <taxon>Entomophthoromycotina</taxon>
        <taxon>Entomophthoromycetes</taxon>
        <taxon>Entomophthorales</taxon>
        <taxon>Ancylistaceae</taxon>
        <taxon>Conidiobolus</taxon>
    </lineage>
</organism>
<dbReference type="GO" id="GO:0005743">
    <property type="term" value="C:mitochondrial inner membrane"/>
    <property type="evidence" value="ECO:0007669"/>
    <property type="project" value="UniProtKB-SubCell"/>
</dbReference>
<sequence length="73" mass="8278">MLTRTALSRSAALRQRLFRSDHHHWNNENGNNLPFKTTNKRAFAIKYVAICVFASSLPAKINKSIIASSLTNY</sequence>
<evidence type="ECO:0000256" key="6">
    <source>
        <dbReference type="ARBA" id="ARBA00023136"/>
    </source>
</evidence>
<evidence type="ECO:0000313" key="8">
    <source>
        <dbReference type="EMBL" id="KXN70227.1"/>
    </source>
</evidence>
<evidence type="ECO:0000256" key="7">
    <source>
        <dbReference type="RuleBase" id="RU368123"/>
    </source>
</evidence>
<keyword evidence="4 7" id="KW-0999">Mitochondrion inner membrane</keyword>
<dbReference type="Gene3D" id="4.10.49.10">
    <property type="entry name" value="Cytochrome c oxidase subunit VIIc"/>
    <property type="match status" value="1"/>
</dbReference>
<name>A0A137P5E5_CONC2</name>
<reference evidence="8 9" key="1">
    <citation type="journal article" date="2015" name="Genome Biol. Evol.">
        <title>Phylogenomic analyses indicate that early fungi evolved digesting cell walls of algal ancestors of land plants.</title>
        <authorList>
            <person name="Chang Y."/>
            <person name="Wang S."/>
            <person name="Sekimoto S."/>
            <person name="Aerts A.L."/>
            <person name="Choi C."/>
            <person name="Clum A."/>
            <person name="LaButti K.M."/>
            <person name="Lindquist E.A."/>
            <person name="Yee Ngan C."/>
            <person name="Ohm R.A."/>
            <person name="Salamov A.A."/>
            <person name="Grigoriev I.V."/>
            <person name="Spatafora J.W."/>
            <person name="Berbee M.L."/>
        </authorList>
    </citation>
    <scope>NUCLEOTIDE SEQUENCE [LARGE SCALE GENOMIC DNA]</scope>
    <source>
        <strain evidence="8 9">NRRL 28638</strain>
    </source>
</reference>
<comment type="subunit">
    <text evidence="7">Component of the cytochrome c oxidase (complex IV, CIV), a multisubunit enzyme composed of a catalytic core of 3 subunits and several supernumerary subunits. The complex exists as a monomer or a dimer and forms supercomplexes (SCs) in the inner mitochondrial membrane with ubiquinol-cytochrome c oxidoreductase (cytochrome b-c1 complex, complex III, CIII).</text>
</comment>
<dbReference type="UniPathway" id="UPA00705"/>
<protein>
    <recommendedName>
        <fullName evidence="7">Cytochrome c oxidase subunit 8, mitochondrial</fullName>
    </recommendedName>
    <alternativeName>
        <fullName evidence="7">Cytochrome c oxidase polypeptide VIII</fullName>
    </alternativeName>
</protein>
<keyword evidence="6" id="KW-0472">Membrane</keyword>
<dbReference type="AlphaFoldDB" id="A0A137P5E5"/>
<dbReference type="InterPro" id="IPR036636">
    <property type="entry name" value="COX7C/Cox8_sf"/>
</dbReference>
<dbReference type="Pfam" id="PF02935">
    <property type="entry name" value="COX7C"/>
    <property type="match status" value="1"/>
</dbReference>
<comment type="function">
    <text evidence="7">Component of the cytochrome c oxidase, the last enzyme in the mitochondrial electron transport chain which drives oxidative phosphorylation. The respiratory chain contains 3 multisubunit complexes succinate dehydrogenase (complex II, CII), ubiquinol-cytochrome c oxidoreductase (cytochrome b-c1 complex, complex III, CIII) and cytochrome c oxidase (complex IV, CIV), that cooperate to transfer electrons derived from NADH and succinate to molecular oxygen, creating an electrochemical gradient over the inner membrane that drives transmembrane transport and the ATP synthase. Cytochrome c oxidase is the component of the respiratory chain that catalyzes the reduction of oxygen to water. Electrons originating from reduced cytochrome c in the intermembrane space (IMS) are transferred via the dinuclear copper A center (CU(A)) of subunit 2 and heme A of subunit 1 to the active site in subunit 1, a binuclear center (BNC) formed by heme A3 and copper B (CU(B)). The BNC reduces molecular oxygen to 2 water molecules using 4 electrons from cytochrome c in the IMS and 4 protons from the mitochondrial matrix.</text>
</comment>
<evidence type="ECO:0000256" key="1">
    <source>
        <dbReference type="ARBA" id="ARBA00004434"/>
    </source>
</evidence>
<evidence type="ECO:0000256" key="4">
    <source>
        <dbReference type="ARBA" id="ARBA00022792"/>
    </source>
</evidence>
<comment type="subcellular location">
    <subcellularLocation>
        <location evidence="1 7">Mitochondrion inner membrane</location>
        <topology evidence="1 7">Single-pass membrane protein</topology>
    </subcellularLocation>
</comment>
<dbReference type="GO" id="GO:0006123">
    <property type="term" value="P:mitochondrial electron transport, cytochrome c to oxygen"/>
    <property type="evidence" value="ECO:0007669"/>
    <property type="project" value="UniProtKB-UniRule"/>
</dbReference>
<accession>A0A137P5E5</accession>
<evidence type="ECO:0000256" key="2">
    <source>
        <dbReference type="ARBA" id="ARBA00004673"/>
    </source>
</evidence>
<comment type="pathway">
    <text evidence="2 7">Energy metabolism; oxidative phosphorylation.</text>
</comment>
<dbReference type="InterPro" id="IPR004202">
    <property type="entry name" value="COX7C/Cox8"/>
</dbReference>
<dbReference type="EMBL" id="KQ964509">
    <property type="protein sequence ID" value="KXN70227.1"/>
    <property type="molecule type" value="Genomic_DNA"/>
</dbReference>
<dbReference type="Proteomes" id="UP000070444">
    <property type="component" value="Unassembled WGS sequence"/>
</dbReference>
<gene>
    <name evidence="8" type="ORF">CONCODRAFT_7261</name>
</gene>
<keyword evidence="7" id="KW-0809">Transit peptide</keyword>
<proteinExistence type="inferred from homology"/>
<evidence type="ECO:0000256" key="3">
    <source>
        <dbReference type="ARBA" id="ARBA00010514"/>
    </source>
</evidence>
<keyword evidence="5 7" id="KW-0496">Mitochondrion</keyword>
<evidence type="ECO:0000256" key="5">
    <source>
        <dbReference type="ARBA" id="ARBA00023128"/>
    </source>
</evidence>
<comment type="similarity">
    <text evidence="3 7">Belongs to the cytochrome c oxidase VIIc family.</text>
</comment>
<keyword evidence="9" id="KW-1185">Reference proteome</keyword>
<dbReference type="GO" id="GO:0045277">
    <property type="term" value="C:respiratory chain complex IV"/>
    <property type="evidence" value="ECO:0007669"/>
    <property type="project" value="UniProtKB-UniRule"/>
</dbReference>
<dbReference type="OrthoDB" id="9974841at2759"/>
<evidence type="ECO:0000313" key="9">
    <source>
        <dbReference type="Proteomes" id="UP000070444"/>
    </source>
</evidence>